<gene>
    <name evidence="10" type="ORF">KKC1_02630</name>
</gene>
<dbReference type="PRINTS" id="PR01434">
    <property type="entry name" value="NADHDHGNASE5"/>
</dbReference>
<dbReference type="GO" id="GO:0016829">
    <property type="term" value="F:lyase activity"/>
    <property type="evidence" value="ECO:0007669"/>
    <property type="project" value="UniProtKB-KW"/>
</dbReference>
<dbReference type="PANTHER" id="PTHR42682:SF5">
    <property type="entry name" value="HYDROGENASE-4 COMPONENT F"/>
    <property type="match status" value="1"/>
</dbReference>
<feature type="domain" description="NADH:quinone oxidoreductase/Mrp antiporter transmembrane" evidence="9">
    <location>
        <begin position="127"/>
        <end position="421"/>
    </location>
</feature>
<dbReference type="InterPro" id="IPR001750">
    <property type="entry name" value="ND/Mrp_TM"/>
</dbReference>
<keyword evidence="4 8" id="KW-1133">Transmembrane helix</keyword>
<protein>
    <submittedName>
        <fullName evidence="10">Formate hydrogenlyase subunit 3/Multisubunit Na+/H+ antiporter, MnhD subunit</fullName>
    </submittedName>
</protein>
<proteinExistence type="predicted"/>
<dbReference type="NCBIfam" id="NF005044">
    <property type="entry name" value="PRK06458.1-4"/>
    <property type="match status" value="1"/>
</dbReference>
<feature type="transmembrane region" description="Helical" evidence="8">
    <location>
        <begin position="6"/>
        <end position="24"/>
    </location>
</feature>
<dbReference type="RefSeq" id="WP_088552689.1">
    <property type="nucleotide sequence ID" value="NZ_BDGJ01000005.1"/>
</dbReference>
<accession>A0A1Z5HP53</accession>
<evidence type="ECO:0000259" key="9">
    <source>
        <dbReference type="Pfam" id="PF00361"/>
    </source>
</evidence>
<feature type="transmembrane region" description="Helical" evidence="8">
    <location>
        <begin position="282"/>
        <end position="301"/>
    </location>
</feature>
<evidence type="ECO:0000256" key="2">
    <source>
        <dbReference type="ARBA" id="ARBA00022475"/>
    </source>
</evidence>
<feature type="transmembrane region" description="Helical" evidence="8">
    <location>
        <begin position="412"/>
        <end position="432"/>
    </location>
</feature>
<dbReference type="PANTHER" id="PTHR42682">
    <property type="entry name" value="HYDROGENASE-4 COMPONENT F"/>
    <property type="match status" value="1"/>
</dbReference>
<keyword evidence="3 7" id="KW-0812">Transmembrane</keyword>
<evidence type="ECO:0000313" key="10">
    <source>
        <dbReference type="EMBL" id="GAW91101.1"/>
    </source>
</evidence>
<comment type="caution">
    <text evidence="10">The sequence shown here is derived from an EMBL/GenBank/DDBJ whole genome shotgun (WGS) entry which is preliminary data.</text>
</comment>
<dbReference type="Proteomes" id="UP000197032">
    <property type="component" value="Unassembled WGS sequence"/>
</dbReference>
<sequence length="492" mass="52451">MSREVLLLIILAIPLVAAAASFTLRLRRFLEFIQVAANAGVLLVTFFLIKEVLAGGAVSALGGNLKLDELSSILTLIIGGLGFLLGVYSIPYLAYETRRGEVTPRDLGLYYGLYHLFILTMLLTVLSNNILIMWVALEATTLASAFLVGFYRHRSSLEGAWKYVLICSAGIAFALFGTILVFANAFQLTGQVEKATLWTEVLKIAAAMDPVILKMAFVFVLIGFGTKAGLVPMHTWLPDAHSEAPSPASALLSGVLLNCGLLLVTRYYALIGQAIGFTFPRTLLLALGLASVVIAAFFILVQKDMKRMLAYSSIENMGIIAFGLGIGGPAGIMAALTQMVNHSVTKALMFGAAGNVVQKFGTRDTEKIKGVLKIAPVTGLLLIAGALSLGGSPPFAIFISKFLTVTVALKEGYLLLTVILLAALAVVFGAMLNFVVRTVFGVPGKEHEKGDLGLAMLVPLVILFVIMLTLGIGIPEFLNQLLERSAEIILGG</sequence>
<evidence type="ECO:0000256" key="4">
    <source>
        <dbReference type="ARBA" id="ARBA00022989"/>
    </source>
</evidence>
<evidence type="ECO:0000256" key="5">
    <source>
        <dbReference type="ARBA" id="ARBA00023002"/>
    </source>
</evidence>
<keyword evidence="5" id="KW-0560">Oxidoreductase</keyword>
<dbReference type="Pfam" id="PF00361">
    <property type="entry name" value="Proton_antipo_M"/>
    <property type="match status" value="1"/>
</dbReference>
<reference evidence="11" key="1">
    <citation type="journal article" date="2017" name="Appl. Environ. Microbiol.">
        <title>Genomic analysis of Calderihabitans maritimus KKC1, a thermophilic hydrogenogenic carboxydotrophic bacterium isolated from marine sediment.</title>
        <authorList>
            <person name="Omae K."/>
            <person name="Yoneda Y."/>
            <person name="Fukuyama Y."/>
            <person name="Yoshida T."/>
            <person name="Sako Y."/>
        </authorList>
    </citation>
    <scope>NUCLEOTIDE SEQUENCE [LARGE SCALE GENOMIC DNA]</scope>
    <source>
        <strain evidence="11">KKC1</strain>
    </source>
</reference>
<feature type="transmembrane region" description="Helical" evidence="8">
    <location>
        <begin position="163"/>
        <end position="186"/>
    </location>
</feature>
<evidence type="ECO:0000256" key="3">
    <source>
        <dbReference type="ARBA" id="ARBA00022692"/>
    </source>
</evidence>
<evidence type="ECO:0000256" key="6">
    <source>
        <dbReference type="ARBA" id="ARBA00023136"/>
    </source>
</evidence>
<keyword evidence="10" id="KW-0456">Lyase</keyword>
<dbReference type="GO" id="GO:0016491">
    <property type="term" value="F:oxidoreductase activity"/>
    <property type="evidence" value="ECO:0007669"/>
    <property type="project" value="UniProtKB-KW"/>
</dbReference>
<evidence type="ECO:0000256" key="8">
    <source>
        <dbReference type="SAM" id="Phobius"/>
    </source>
</evidence>
<name>A0A1Z5HP53_9FIRM</name>
<dbReference type="GO" id="GO:0005886">
    <property type="term" value="C:plasma membrane"/>
    <property type="evidence" value="ECO:0007669"/>
    <property type="project" value="UniProtKB-SubCell"/>
</dbReference>
<dbReference type="AlphaFoldDB" id="A0A1Z5HP53"/>
<evidence type="ECO:0000313" key="11">
    <source>
        <dbReference type="Proteomes" id="UP000197032"/>
    </source>
</evidence>
<dbReference type="OrthoDB" id="9807568at2"/>
<feature type="transmembrane region" description="Helical" evidence="8">
    <location>
        <begin position="73"/>
        <end position="95"/>
    </location>
</feature>
<feature type="transmembrane region" description="Helical" evidence="8">
    <location>
        <begin position="107"/>
        <end position="125"/>
    </location>
</feature>
<evidence type="ECO:0000256" key="1">
    <source>
        <dbReference type="ARBA" id="ARBA00004651"/>
    </source>
</evidence>
<feature type="transmembrane region" description="Helical" evidence="8">
    <location>
        <begin position="211"/>
        <end position="230"/>
    </location>
</feature>
<feature type="transmembrane region" description="Helical" evidence="8">
    <location>
        <begin position="379"/>
        <end position="400"/>
    </location>
</feature>
<keyword evidence="6 8" id="KW-0472">Membrane</keyword>
<dbReference type="InterPro" id="IPR052175">
    <property type="entry name" value="ComplexI-like_HydComp"/>
</dbReference>
<feature type="transmembrane region" description="Helical" evidence="8">
    <location>
        <begin position="313"/>
        <end position="336"/>
    </location>
</feature>
<evidence type="ECO:0000256" key="7">
    <source>
        <dbReference type="RuleBase" id="RU000320"/>
    </source>
</evidence>
<keyword evidence="2" id="KW-1003">Cell membrane</keyword>
<feature type="transmembrane region" description="Helical" evidence="8">
    <location>
        <begin position="452"/>
        <end position="474"/>
    </location>
</feature>
<comment type="subcellular location">
    <subcellularLocation>
        <location evidence="1">Cell membrane</location>
        <topology evidence="1">Multi-pass membrane protein</topology>
    </subcellularLocation>
    <subcellularLocation>
        <location evidence="7">Membrane</location>
        <topology evidence="7">Multi-pass membrane protein</topology>
    </subcellularLocation>
</comment>
<dbReference type="EMBL" id="BDGJ01000005">
    <property type="protein sequence ID" value="GAW91101.1"/>
    <property type="molecule type" value="Genomic_DNA"/>
</dbReference>
<keyword evidence="11" id="KW-1185">Reference proteome</keyword>
<feature type="transmembrane region" description="Helical" evidence="8">
    <location>
        <begin position="250"/>
        <end position="270"/>
    </location>
</feature>
<feature type="transmembrane region" description="Helical" evidence="8">
    <location>
        <begin position="131"/>
        <end position="151"/>
    </location>
</feature>
<organism evidence="10 11">
    <name type="scientific">Calderihabitans maritimus</name>
    <dbReference type="NCBI Taxonomy" id="1246530"/>
    <lineage>
        <taxon>Bacteria</taxon>
        <taxon>Bacillati</taxon>
        <taxon>Bacillota</taxon>
        <taxon>Clostridia</taxon>
        <taxon>Neomoorellales</taxon>
        <taxon>Calderihabitantaceae</taxon>
        <taxon>Calderihabitans</taxon>
    </lineage>
</organism>
<feature type="transmembrane region" description="Helical" evidence="8">
    <location>
        <begin position="36"/>
        <end position="61"/>
    </location>
</feature>